<dbReference type="Pfam" id="PF07040">
    <property type="entry name" value="DUF1326"/>
    <property type="match status" value="1"/>
</dbReference>
<dbReference type="RefSeq" id="WP_012591651.1">
    <property type="nucleotide sequence ID" value="NC_011666.1"/>
</dbReference>
<evidence type="ECO:0008006" key="3">
    <source>
        <dbReference type="Google" id="ProtNLM"/>
    </source>
</evidence>
<proteinExistence type="predicted"/>
<sequence>MTQWKLTGAYFETCNCEAACPCVFGSAPTEGFCTAIVAWHIKHGVFDDVALDGLNVALLVDAAGNMAENKWKVAAYIDEKASETQRNALATIFSGQAGGHPAVLASFFGEHLGTKSVAMDYQGNGKNRSLRIPGIADAEIEALEGQDGKAITIENHPLCIAPGEPATVARSKHFRLADYGYDWKLSGRNGYLSNFSYSGA</sequence>
<dbReference type="eggNOG" id="COG5588">
    <property type="taxonomic scope" value="Bacteria"/>
</dbReference>
<keyword evidence="2" id="KW-1185">Reference proteome</keyword>
<evidence type="ECO:0000313" key="2">
    <source>
        <dbReference type="Proteomes" id="UP000002257"/>
    </source>
</evidence>
<dbReference type="OrthoDB" id="9802256at2"/>
<accession>B8EQ92</accession>
<evidence type="ECO:0000313" key="1">
    <source>
        <dbReference type="EMBL" id="ACK51582.1"/>
    </source>
</evidence>
<organism evidence="1 2">
    <name type="scientific">Methylocella silvestris (strain DSM 15510 / CIP 108128 / LMG 27833 / NCIMB 13906 / BL2)</name>
    <dbReference type="NCBI Taxonomy" id="395965"/>
    <lineage>
        <taxon>Bacteria</taxon>
        <taxon>Pseudomonadati</taxon>
        <taxon>Pseudomonadota</taxon>
        <taxon>Alphaproteobacteria</taxon>
        <taxon>Hyphomicrobiales</taxon>
        <taxon>Beijerinckiaceae</taxon>
        <taxon>Methylocella</taxon>
    </lineage>
</organism>
<dbReference type="HOGENOM" id="CLU_092801_1_0_5"/>
<dbReference type="EMBL" id="CP001280">
    <property type="protein sequence ID" value="ACK51582.1"/>
    <property type="molecule type" value="Genomic_DNA"/>
</dbReference>
<dbReference type="Proteomes" id="UP000002257">
    <property type="component" value="Chromosome"/>
</dbReference>
<gene>
    <name evidence="1" type="ordered locus">Msil_2659</name>
</gene>
<dbReference type="AlphaFoldDB" id="B8EQ92"/>
<reference evidence="1 2" key="1">
    <citation type="journal article" date="2010" name="J. Bacteriol.">
        <title>Complete genome sequence of the aerobic facultative methanotroph Methylocella silvestris BL2.</title>
        <authorList>
            <person name="Chen Y."/>
            <person name="Crombie A."/>
            <person name="Rahman M.T."/>
            <person name="Dedysh S.N."/>
            <person name="Liesack W."/>
            <person name="Stott M.B."/>
            <person name="Alam M."/>
            <person name="Theisen A.R."/>
            <person name="Murrell J.C."/>
            <person name="Dunfield P.F."/>
        </authorList>
    </citation>
    <scope>NUCLEOTIDE SEQUENCE [LARGE SCALE GENOMIC DNA]</scope>
    <source>
        <strain evidence="2">DSM 15510 / CIP 108128 / LMG 27833 / NCIMB 13906 / BL2</strain>
    </source>
</reference>
<protein>
    <recommendedName>
        <fullName evidence="3">DUF1326 domain-containing protein</fullName>
    </recommendedName>
</protein>
<dbReference type="KEGG" id="msl:Msil_2659"/>
<name>B8EQ92_METSB</name>
<dbReference type="InterPro" id="IPR009758">
    <property type="entry name" value="DUF1326"/>
</dbReference>